<dbReference type="GO" id="GO:0004386">
    <property type="term" value="F:helicase activity"/>
    <property type="evidence" value="ECO:0007669"/>
    <property type="project" value="UniProtKB-KW"/>
</dbReference>
<proteinExistence type="predicted"/>
<comment type="caution">
    <text evidence="3">The sequence shown here is derived from an EMBL/GenBank/DDBJ whole genome shotgun (WGS) entry which is preliminary data.</text>
</comment>
<feature type="region of interest" description="Disordered" evidence="1">
    <location>
        <begin position="891"/>
        <end position="910"/>
    </location>
</feature>
<keyword evidence="3" id="KW-0547">Nucleotide-binding</keyword>
<dbReference type="EMBL" id="QXGJ01000003">
    <property type="protein sequence ID" value="RSX51541.1"/>
    <property type="molecule type" value="Genomic_DNA"/>
</dbReference>
<sequence>MTVKPTRSMSERTFQKHVLDGFQQHGYTYVSSSIMDANFNRETAIDEQTLMEFLTETQPREVAKVERQYGGQWSAAVVKRIGQVIADKGLLWALRNTIDMAPGAKFRLLYFKPRNELNQTAMEHYRANRFCITEEFHYGTMKDDVNNRIDVVLIVNGFPLITVELKNHQTGQTVCNAIRQYMTDRNPKEKVFQPDLRSLVHFAVDADAAYMTTWLDGKSTRFLPYNQGNGKDGAGNPSAEPGKFRTSYLWDRVLTSDSLLDIIERYTQIVYKTEDEQGRKITRKARSTMKAVVFPRYHQLHAVRRLMQATTADGPGHNYLIQHSAGSGKSYSIAWLAYHLASLTHGNGEAYFDSIIVLVDRVVLDRQLQGTIMSMSHQQGTVSIAKDSAGLRDAINRGSRIIISTIQKFPYIYNQTDTAGKTFAIIIDEAHSSQSGEAHRKTKQALGEHTGFNVRVNESDIDDADDAFDWDDSGLDEDSDDAALQVRGELNAQGAQRNLSFYAFTATPKPSTLEVFGTRNPATGKPEPFDLYSMRQAIEEGFILDVLTNYTTFKTYFELVRTTSEDPKRKASRAKKEIMDFVKLDPSNVSKISEIIIDHFHDHVAALLDGHGKGMVVTSSRRAAAEYYRYMLHLASRPEYSGVKPVVAFSGKLNIDGEEVTEATLNGFPSGKIAERFDTDDYNLMIVANKFQTGFDQPKLCAMYVDKKLTGVAAVQTLSRLNRTFPGKRAPIVLDFANNAETIQAAFEPYYTQTEIDRVTDPNVIYDMKTALADFQIYDDTDVESLCRVWYAKPDADTMPEILRMLEPAKNRFNDLDNESKDEFRKRVRKFNRTYMYVTQLIRLDDVALLRLDTYLRFLSRELLSEREDEEPIDGMIAVAKLEIKSKEKSQNISLTGGDPVRNNAGTVGVGKPNDEQDLLSSIIEALNELFGTDFGTPAKQSIGSMKAILDTNETLSRQARSNSRADFKSVFEDAFYAALFSTQGENEELFRRLTSDTEEGHQGLNLVLVSMLNDYYNRRHSGNK</sequence>
<dbReference type="PANTHER" id="PTHR42927">
    <property type="entry name" value="HELICASE SUPERFAMILY 1 AND 2 DOMAIN-CONTAINING PROTEIN"/>
    <property type="match status" value="1"/>
</dbReference>
<keyword evidence="4" id="KW-1185">Reference proteome</keyword>
<dbReference type="Gene3D" id="3.90.1570.50">
    <property type="match status" value="1"/>
</dbReference>
<evidence type="ECO:0000256" key="1">
    <source>
        <dbReference type="SAM" id="MobiDB-lite"/>
    </source>
</evidence>
<dbReference type="PANTHER" id="PTHR42927:SF1">
    <property type="entry name" value="HELICASE SUPERFAMILY 1 AND 2 DOMAIN-CONTAINING PROTEIN"/>
    <property type="match status" value="1"/>
</dbReference>
<feature type="domain" description="Helicase ATP-binding" evidence="2">
    <location>
        <begin position="291"/>
        <end position="532"/>
    </location>
</feature>
<reference evidence="3 4" key="1">
    <citation type="submission" date="2018-09" db="EMBL/GenBank/DDBJ databases">
        <title>Characterization of the phylogenetic diversity of five novel species belonging to the genus Bifidobacterium.</title>
        <authorList>
            <person name="Lugli G.A."/>
            <person name="Duranti S."/>
            <person name="Milani C."/>
        </authorList>
    </citation>
    <scope>NUCLEOTIDE SEQUENCE [LARGE SCALE GENOMIC DNA]</scope>
    <source>
        <strain evidence="3 4">2028B</strain>
    </source>
</reference>
<keyword evidence="3" id="KW-0378">Hydrolase</keyword>
<dbReference type="InterPro" id="IPR027417">
    <property type="entry name" value="P-loop_NTPase"/>
</dbReference>
<organism evidence="3 4">
    <name type="scientific">Bifidobacterium callimiconis</name>
    <dbReference type="NCBI Taxonomy" id="2306973"/>
    <lineage>
        <taxon>Bacteria</taxon>
        <taxon>Bacillati</taxon>
        <taxon>Actinomycetota</taxon>
        <taxon>Actinomycetes</taxon>
        <taxon>Bifidobacteriales</taxon>
        <taxon>Bifidobacteriaceae</taxon>
        <taxon>Bifidobacterium</taxon>
    </lineage>
</organism>
<dbReference type="REBASE" id="385094">
    <property type="entry name" value="Bca2028BORF800P"/>
</dbReference>
<dbReference type="InterPro" id="IPR055180">
    <property type="entry name" value="HsdR_RecA-like_helicase_dom_2"/>
</dbReference>
<dbReference type="GO" id="GO:0003677">
    <property type="term" value="F:DNA binding"/>
    <property type="evidence" value="ECO:0007669"/>
    <property type="project" value="UniProtKB-KW"/>
</dbReference>
<keyword evidence="3" id="KW-0067">ATP-binding</keyword>
<dbReference type="OrthoDB" id="9758243at2"/>
<evidence type="ECO:0000313" key="3">
    <source>
        <dbReference type="EMBL" id="RSX51541.1"/>
    </source>
</evidence>
<dbReference type="Pfam" id="PF22679">
    <property type="entry name" value="T1R_D3-like"/>
    <property type="match status" value="1"/>
</dbReference>
<keyword evidence="3" id="KW-0347">Helicase</keyword>
<dbReference type="Gene3D" id="3.40.50.300">
    <property type="entry name" value="P-loop containing nucleotide triphosphate hydrolases"/>
    <property type="match status" value="3"/>
</dbReference>
<dbReference type="InterPro" id="IPR014001">
    <property type="entry name" value="Helicase_ATP-bd"/>
</dbReference>
<dbReference type="Pfam" id="PF18766">
    <property type="entry name" value="SWI2_SNF2"/>
    <property type="match status" value="1"/>
</dbReference>
<evidence type="ECO:0000259" key="2">
    <source>
        <dbReference type="SMART" id="SM00487"/>
    </source>
</evidence>
<protein>
    <submittedName>
        <fullName evidence="3">Helicase type I site-specific restriction-modification system restriction subunit</fullName>
    </submittedName>
</protein>
<dbReference type="Proteomes" id="UP000288607">
    <property type="component" value="Unassembled WGS sequence"/>
</dbReference>
<dbReference type="SUPFAM" id="SSF52540">
    <property type="entry name" value="P-loop containing nucleoside triphosphate hydrolases"/>
    <property type="match status" value="1"/>
</dbReference>
<dbReference type="InterPro" id="IPR007409">
    <property type="entry name" value="Restrct_endonuc_type1_HsdR_N"/>
</dbReference>
<dbReference type="CDD" id="cd22332">
    <property type="entry name" value="HsdR_N"/>
    <property type="match status" value="1"/>
</dbReference>
<dbReference type="Pfam" id="PF04313">
    <property type="entry name" value="HSDR_N"/>
    <property type="match status" value="1"/>
</dbReference>
<evidence type="ECO:0000313" key="4">
    <source>
        <dbReference type="Proteomes" id="UP000288607"/>
    </source>
</evidence>
<dbReference type="InterPro" id="IPR040980">
    <property type="entry name" value="SWI2_SNF2"/>
</dbReference>
<dbReference type="SMART" id="SM00487">
    <property type="entry name" value="DEXDc"/>
    <property type="match status" value="1"/>
</dbReference>
<dbReference type="GO" id="GO:0009035">
    <property type="term" value="F:type I site-specific deoxyribonuclease activity"/>
    <property type="evidence" value="ECO:0007669"/>
    <property type="project" value="UniProtKB-EC"/>
</dbReference>
<dbReference type="GO" id="GO:0009307">
    <property type="term" value="P:DNA restriction-modification system"/>
    <property type="evidence" value="ECO:0007669"/>
    <property type="project" value="UniProtKB-KW"/>
</dbReference>
<dbReference type="GO" id="GO:0005524">
    <property type="term" value="F:ATP binding"/>
    <property type="evidence" value="ECO:0007669"/>
    <property type="project" value="UniProtKB-KW"/>
</dbReference>
<gene>
    <name evidence="3" type="ORF">D2E23_0804</name>
</gene>
<accession>A0A430FFJ0</accession>
<dbReference type="AlphaFoldDB" id="A0A430FFJ0"/>
<name>A0A430FFJ0_9BIFI</name>